<dbReference type="OrthoDB" id="4827574at2"/>
<reference evidence="2 3" key="1">
    <citation type="journal article" date="2015" name="Genom Data">
        <title>Draft genome sequence of a multidrug-resistant Chryseobacterium indologenes isolate from Malaysia.</title>
        <authorList>
            <person name="Yu C.Y."/>
            <person name="Ang G.Y."/>
            <person name="Cheng H.J."/>
            <person name="Cheong Y.M."/>
            <person name="Yin W.F."/>
            <person name="Chan K.G."/>
        </authorList>
    </citation>
    <scope>NUCLEOTIDE SEQUENCE [LARGE SCALE GENOMIC DNA]</scope>
    <source>
        <strain evidence="2 3">CI_885</strain>
    </source>
</reference>
<evidence type="ECO:0000313" key="2">
    <source>
        <dbReference type="EMBL" id="KPE53223.1"/>
    </source>
</evidence>
<dbReference type="Pfam" id="PF14568">
    <property type="entry name" value="SUKH_6"/>
    <property type="match status" value="1"/>
</dbReference>
<dbReference type="PATRIC" id="fig|253.9.peg.484"/>
<dbReference type="SMART" id="SM00860">
    <property type="entry name" value="SMI1_KNR4"/>
    <property type="match status" value="1"/>
</dbReference>
<dbReference type="RefSeq" id="WP_062696793.1">
    <property type="nucleotide sequence ID" value="NZ_LJOD01000001.1"/>
</dbReference>
<name>A0A0N0IYK9_CHRID</name>
<dbReference type="SUPFAM" id="SSF160631">
    <property type="entry name" value="SMI1/KNR4-like"/>
    <property type="match status" value="1"/>
</dbReference>
<dbReference type="InterPro" id="IPR037883">
    <property type="entry name" value="Knr4/Smi1-like_sf"/>
</dbReference>
<dbReference type="AlphaFoldDB" id="A0A0N0IYK9"/>
<comment type="caution">
    <text evidence="2">The sequence shown here is derived from an EMBL/GenBank/DDBJ whole genome shotgun (WGS) entry which is preliminary data.</text>
</comment>
<evidence type="ECO:0000259" key="1">
    <source>
        <dbReference type="SMART" id="SM00860"/>
    </source>
</evidence>
<sequence>MEEKIFKDIDFTGFWDDDPFYKEEYEEEIPGAEEISAIENLLGYKLPPAYIELMQERNGGAPVKNCYPTSEPTSWAEDHIAITGIFGIGQQKPSTLYGDCGSTFWIEEWGYPAHGVYIADCPSAGHDMILLDYSACGPQGEPVVVHVDQENNYKKTFLANNFETFVRGLRENSFYND</sequence>
<protein>
    <submittedName>
        <fullName evidence="2">SMI1 / KNR4 family protein</fullName>
    </submittedName>
</protein>
<proteinExistence type="predicted"/>
<organism evidence="2 3">
    <name type="scientific">Chryseobacterium indologenes</name>
    <name type="common">Flavobacterium indologenes</name>
    <dbReference type="NCBI Taxonomy" id="253"/>
    <lineage>
        <taxon>Bacteria</taxon>
        <taxon>Pseudomonadati</taxon>
        <taxon>Bacteroidota</taxon>
        <taxon>Flavobacteriia</taxon>
        <taxon>Flavobacteriales</taxon>
        <taxon>Weeksellaceae</taxon>
        <taxon>Chryseobacterium group</taxon>
        <taxon>Chryseobacterium</taxon>
    </lineage>
</organism>
<accession>A0A0N0IYK9</accession>
<evidence type="ECO:0000313" key="3">
    <source>
        <dbReference type="Proteomes" id="UP000037953"/>
    </source>
</evidence>
<dbReference type="Gene3D" id="3.40.1580.10">
    <property type="entry name" value="SMI1/KNR4-like"/>
    <property type="match status" value="1"/>
</dbReference>
<gene>
    <name evidence="2" type="ORF">AOB46_02290</name>
</gene>
<dbReference type="Proteomes" id="UP000037953">
    <property type="component" value="Unassembled WGS sequence"/>
</dbReference>
<dbReference type="InterPro" id="IPR018958">
    <property type="entry name" value="Knr4/Smi1-like_dom"/>
</dbReference>
<dbReference type="EMBL" id="LJOD01000001">
    <property type="protein sequence ID" value="KPE53223.1"/>
    <property type="molecule type" value="Genomic_DNA"/>
</dbReference>
<feature type="domain" description="Knr4/Smi1-like" evidence="1">
    <location>
        <begin position="30"/>
        <end position="168"/>
    </location>
</feature>
<reference evidence="3" key="2">
    <citation type="submission" date="2015-09" db="EMBL/GenBank/DDBJ databases">
        <title>Draft genome sequence of a multidrug-resistant Chryseobacterium indologenes isolate from Malaysia.</title>
        <authorList>
            <person name="Yu C.Y."/>
            <person name="Ang G.Y."/>
            <person name="Chan K.-G."/>
        </authorList>
    </citation>
    <scope>NUCLEOTIDE SEQUENCE [LARGE SCALE GENOMIC DNA]</scope>
    <source>
        <strain evidence="3">CI_885</strain>
    </source>
</reference>